<proteinExistence type="predicted"/>
<accession>A0A2N9AYL2</accession>
<protein>
    <submittedName>
        <fullName evidence="1">Uncharacterized protein</fullName>
    </submittedName>
</protein>
<evidence type="ECO:0000313" key="2">
    <source>
        <dbReference type="Proteomes" id="UP000233769"/>
    </source>
</evidence>
<dbReference type="EMBL" id="LT962688">
    <property type="protein sequence ID" value="SOR32415.1"/>
    <property type="molecule type" value="Genomic_DNA"/>
</dbReference>
<reference evidence="2" key="1">
    <citation type="submission" date="2017-10" db="EMBL/GenBank/DDBJ databases">
        <authorList>
            <person name="Regsiter A."/>
            <person name="William W."/>
        </authorList>
    </citation>
    <scope>NUCLEOTIDE SEQUENCE [LARGE SCALE GENOMIC DNA]</scope>
</reference>
<gene>
    <name evidence="1" type="ORF">TK0001_5856</name>
</gene>
<name>A0A2N9AYL2_METEX</name>
<dbReference type="AlphaFoldDB" id="A0A2N9AYL2"/>
<dbReference type="Proteomes" id="UP000233769">
    <property type="component" value="Chromosome tk0001"/>
</dbReference>
<evidence type="ECO:0000313" key="1">
    <source>
        <dbReference type="EMBL" id="SOR32415.1"/>
    </source>
</evidence>
<organism evidence="1 2">
    <name type="scientific">Methylorubrum extorquens</name>
    <name type="common">Methylobacterium dichloromethanicum</name>
    <name type="synonym">Methylobacterium extorquens</name>
    <dbReference type="NCBI Taxonomy" id="408"/>
    <lineage>
        <taxon>Bacteria</taxon>
        <taxon>Pseudomonadati</taxon>
        <taxon>Pseudomonadota</taxon>
        <taxon>Alphaproteobacteria</taxon>
        <taxon>Hyphomicrobiales</taxon>
        <taxon>Methylobacteriaceae</taxon>
        <taxon>Methylorubrum</taxon>
    </lineage>
</organism>
<sequence>MPDAPVVSVPTEKPVLPHEWIEVAELAAHNLGLGKRLAELSPEHWQLVLDVRSRHVV</sequence>